<organism evidence="1 2">
    <name type="scientific">Escherichia coli</name>
    <dbReference type="NCBI Taxonomy" id="562"/>
    <lineage>
        <taxon>Bacteria</taxon>
        <taxon>Pseudomonadati</taxon>
        <taxon>Pseudomonadota</taxon>
        <taxon>Gammaproteobacteria</taxon>
        <taxon>Enterobacterales</taxon>
        <taxon>Enterobacteriaceae</taxon>
        <taxon>Escherichia</taxon>
    </lineage>
</organism>
<dbReference type="Proteomes" id="UP000254716">
    <property type="component" value="Unassembled WGS sequence"/>
</dbReference>
<proteinExistence type="predicted"/>
<evidence type="ECO:0000313" key="1">
    <source>
        <dbReference type="EMBL" id="STJ14837.1"/>
    </source>
</evidence>
<dbReference type="EMBL" id="UGCV01000002">
    <property type="protein sequence ID" value="STJ14837.1"/>
    <property type="molecule type" value="Genomic_DNA"/>
</dbReference>
<dbReference type="AlphaFoldDB" id="A0A376VUG8"/>
<reference evidence="1 2" key="1">
    <citation type="submission" date="2018-06" db="EMBL/GenBank/DDBJ databases">
        <authorList>
            <consortium name="Pathogen Informatics"/>
            <person name="Doyle S."/>
        </authorList>
    </citation>
    <scope>NUCLEOTIDE SEQUENCE [LARGE SCALE GENOMIC DNA]</scope>
    <source>
        <strain evidence="1 2">NCTC9081</strain>
    </source>
</reference>
<name>A0A376VUG8_ECOLX</name>
<protein>
    <submittedName>
        <fullName evidence="1">Uncharacterized protein</fullName>
    </submittedName>
</protein>
<gene>
    <name evidence="1" type="ORF">NCTC9081_00187</name>
</gene>
<accession>A0A376VUG8</accession>
<sequence length="41" mass="4684">MTNREEWLSAKIAYINGLKSPSEQQRLLVLLAEKKKPNNDG</sequence>
<evidence type="ECO:0000313" key="2">
    <source>
        <dbReference type="Proteomes" id="UP000254716"/>
    </source>
</evidence>